<name>A0A7X9RUL7_9BACT</name>
<comment type="caution">
    <text evidence="2">The sequence shown here is derived from an EMBL/GenBank/DDBJ whole genome shotgun (WGS) entry which is preliminary data.</text>
</comment>
<dbReference type="Proteomes" id="UP000576082">
    <property type="component" value="Unassembled WGS sequence"/>
</dbReference>
<protein>
    <recommendedName>
        <fullName evidence="1">DUF5675 domain-containing protein</fullName>
    </recommendedName>
</protein>
<dbReference type="InterPro" id="IPR043732">
    <property type="entry name" value="DUF5675"/>
</dbReference>
<evidence type="ECO:0000259" key="1">
    <source>
        <dbReference type="Pfam" id="PF18925"/>
    </source>
</evidence>
<feature type="domain" description="DUF5675" evidence="1">
    <location>
        <begin position="5"/>
        <end position="122"/>
    </location>
</feature>
<proteinExistence type="predicted"/>
<gene>
    <name evidence="2" type="ORF">HHU12_13585</name>
</gene>
<evidence type="ECO:0000313" key="3">
    <source>
        <dbReference type="Proteomes" id="UP000576082"/>
    </source>
</evidence>
<reference evidence="2 3" key="1">
    <citation type="submission" date="2020-04" db="EMBL/GenBank/DDBJ databases">
        <title>Flammeovirga sp. SR4, a novel species isolated from seawater.</title>
        <authorList>
            <person name="Wang X."/>
        </authorList>
    </citation>
    <scope>NUCLEOTIDE SEQUENCE [LARGE SCALE GENOMIC DNA]</scope>
    <source>
        <strain evidence="2 3">ATCC 23126</strain>
    </source>
</reference>
<dbReference type="RefSeq" id="WP_169657287.1">
    <property type="nucleotide sequence ID" value="NZ_JABANE010000033.1"/>
</dbReference>
<dbReference type="EMBL" id="JABANE010000033">
    <property type="protein sequence ID" value="NME69000.1"/>
    <property type="molecule type" value="Genomic_DNA"/>
</dbReference>
<evidence type="ECO:0000313" key="2">
    <source>
        <dbReference type="EMBL" id="NME69000.1"/>
    </source>
</evidence>
<dbReference type="AlphaFoldDB" id="A0A7X9RUL7"/>
<keyword evidence="3" id="KW-1185">Reference proteome</keyword>
<sequence length="134" mass="15538">MKVIIARLQQDQKQTLGILSVFKGLNKAFECKTLELADKGNQNFISCIPKGTYTCVPRYSQKYGHHYHITGVPNRDLILFHWGNFYTDIKGCVLVGKQFYDINRDGYKDVTSSKDTFKKMKYMIGRRSFQLTII</sequence>
<dbReference type="Pfam" id="PF18925">
    <property type="entry name" value="DUF5675"/>
    <property type="match status" value="1"/>
</dbReference>
<organism evidence="2 3">
    <name type="scientific">Flammeovirga aprica JL-4</name>
    <dbReference type="NCBI Taxonomy" id="694437"/>
    <lineage>
        <taxon>Bacteria</taxon>
        <taxon>Pseudomonadati</taxon>
        <taxon>Bacteroidota</taxon>
        <taxon>Cytophagia</taxon>
        <taxon>Cytophagales</taxon>
        <taxon>Flammeovirgaceae</taxon>
        <taxon>Flammeovirga</taxon>
    </lineage>
</organism>
<accession>A0A7X9RUL7</accession>